<keyword evidence="3" id="KW-1185">Reference proteome</keyword>
<evidence type="ECO:0000313" key="2">
    <source>
        <dbReference type="EMBL" id="NBG88237.1"/>
    </source>
</evidence>
<keyword evidence="1" id="KW-0812">Transmembrane</keyword>
<keyword evidence="1" id="KW-1133">Transmembrane helix</keyword>
<dbReference type="AlphaFoldDB" id="A0AA43XKC8"/>
<keyword evidence="1" id="KW-0472">Membrane</keyword>
<feature type="transmembrane region" description="Helical" evidence="1">
    <location>
        <begin position="7"/>
        <end position="28"/>
    </location>
</feature>
<sequence length="63" mass="7016">MKAEKIMWGSLTVQMSILVLILISVLTGRPVSNLLAGAFGVSMFLSILSSIFVRNEKKKYRID</sequence>
<gene>
    <name evidence="2" type="ORF">ISALK_06960</name>
</gene>
<evidence type="ECO:0000313" key="3">
    <source>
        <dbReference type="Proteomes" id="UP000449710"/>
    </source>
</evidence>
<dbReference type="Proteomes" id="UP000449710">
    <property type="component" value="Unassembled WGS sequence"/>
</dbReference>
<accession>A0AA43XKC8</accession>
<organism evidence="2 3">
    <name type="scientific">Isachenkonia alkalipeptolytica</name>
    <dbReference type="NCBI Taxonomy" id="2565777"/>
    <lineage>
        <taxon>Bacteria</taxon>
        <taxon>Bacillati</taxon>
        <taxon>Bacillota</taxon>
        <taxon>Clostridia</taxon>
        <taxon>Eubacteriales</taxon>
        <taxon>Clostridiaceae</taxon>
        <taxon>Isachenkonia</taxon>
    </lineage>
</organism>
<dbReference type="RefSeq" id="WP_160720569.1">
    <property type="nucleotide sequence ID" value="NZ_SUMG01000006.1"/>
</dbReference>
<dbReference type="EMBL" id="SUMG01000006">
    <property type="protein sequence ID" value="NBG88237.1"/>
    <property type="molecule type" value="Genomic_DNA"/>
</dbReference>
<protein>
    <submittedName>
        <fullName evidence="2">Uncharacterized protein</fullName>
    </submittedName>
</protein>
<proteinExistence type="predicted"/>
<reference evidence="2 3" key="1">
    <citation type="submission" date="2019-04" db="EMBL/GenBank/DDBJ databases">
        <title>Isachenkonia alkalipeptolytica gen. nov. sp. nov. a new anaerobic, alkiliphilic organothrophic bacterium capable to reduce synthesized ferrihydrite isolated from a soda lake.</title>
        <authorList>
            <person name="Toshchakov S.V."/>
            <person name="Zavarzina D.G."/>
            <person name="Zhilina T.N."/>
            <person name="Kostrikina N.A."/>
            <person name="Kublanov I.V."/>
        </authorList>
    </citation>
    <scope>NUCLEOTIDE SEQUENCE [LARGE SCALE GENOMIC DNA]</scope>
    <source>
        <strain evidence="2 3">Z-1701</strain>
    </source>
</reference>
<comment type="caution">
    <text evidence="2">The sequence shown here is derived from an EMBL/GenBank/DDBJ whole genome shotgun (WGS) entry which is preliminary data.</text>
</comment>
<name>A0AA43XKC8_9CLOT</name>
<evidence type="ECO:0000256" key="1">
    <source>
        <dbReference type="SAM" id="Phobius"/>
    </source>
</evidence>
<feature type="transmembrane region" description="Helical" evidence="1">
    <location>
        <begin position="34"/>
        <end position="53"/>
    </location>
</feature>